<dbReference type="AlphaFoldDB" id="A0A3R9MWC8"/>
<proteinExistence type="predicted"/>
<sequence length="80" mass="9102">MKQVAATPETAILQELRRLNGVLARARRRMMCRPDLIFYVRRFLYVAREVAALESLLLLSIPLAHDEAVYALSRPASATF</sequence>
<organism evidence="1 2">
    <name type="scientific">Hymenobacter rigui</name>
    <dbReference type="NCBI Taxonomy" id="334424"/>
    <lineage>
        <taxon>Bacteria</taxon>
        <taxon>Pseudomonadati</taxon>
        <taxon>Bacteroidota</taxon>
        <taxon>Cytophagia</taxon>
        <taxon>Cytophagales</taxon>
        <taxon>Hymenobacteraceae</taxon>
        <taxon>Hymenobacter</taxon>
    </lineage>
</organism>
<comment type="caution">
    <text evidence="1">The sequence shown here is derived from an EMBL/GenBank/DDBJ whole genome shotgun (WGS) entry which is preliminary data.</text>
</comment>
<evidence type="ECO:0000313" key="1">
    <source>
        <dbReference type="EMBL" id="RSK50072.1"/>
    </source>
</evidence>
<accession>A0A3R9MWC8</accession>
<protein>
    <submittedName>
        <fullName evidence="1">Uncharacterized protein</fullName>
    </submittedName>
</protein>
<name>A0A3R9MWC8_9BACT</name>
<gene>
    <name evidence="1" type="ORF">EI291_05325</name>
</gene>
<dbReference type="Proteomes" id="UP000273500">
    <property type="component" value="Unassembled WGS sequence"/>
</dbReference>
<dbReference type="EMBL" id="RWIT01000002">
    <property type="protein sequence ID" value="RSK50072.1"/>
    <property type="molecule type" value="Genomic_DNA"/>
</dbReference>
<keyword evidence="2" id="KW-1185">Reference proteome</keyword>
<dbReference type="RefSeq" id="WP_125418764.1">
    <property type="nucleotide sequence ID" value="NZ_RWIT01000002.1"/>
</dbReference>
<evidence type="ECO:0000313" key="2">
    <source>
        <dbReference type="Proteomes" id="UP000273500"/>
    </source>
</evidence>
<reference evidence="1 2" key="1">
    <citation type="submission" date="2018-12" db="EMBL/GenBank/DDBJ databases">
        <authorList>
            <person name="Feng G."/>
            <person name="Zhu H."/>
        </authorList>
    </citation>
    <scope>NUCLEOTIDE SEQUENCE [LARGE SCALE GENOMIC DNA]</scope>
    <source>
        <strain evidence="1 2">KCTC 12533</strain>
    </source>
</reference>